<protein>
    <submittedName>
        <fullName evidence="4">FANCC protein</fullName>
    </submittedName>
</protein>
<dbReference type="Proteomes" id="UP000838412">
    <property type="component" value="Chromosome 13"/>
</dbReference>
<dbReference type="InterPro" id="IPR036457">
    <property type="entry name" value="PPM-type-like_dom_sf"/>
</dbReference>
<feature type="compositionally biased region" description="Basic and acidic residues" evidence="2">
    <location>
        <begin position="886"/>
        <end position="895"/>
    </location>
</feature>
<feature type="coiled-coil region" evidence="1">
    <location>
        <begin position="153"/>
        <end position="180"/>
    </location>
</feature>
<evidence type="ECO:0000313" key="4">
    <source>
        <dbReference type="EMBL" id="CAH1243466.1"/>
    </source>
</evidence>
<keyword evidence="1" id="KW-0175">Coiled coil</keyword>
<feature type="compositionally biased region" description="Basic and acidic residues" evidence="2">
    <location>
        <begin position="852"/>
        <end position="861"/>
    </location>
</feature>
<keyword evidence="5" id="KW-1185">Reference proteome</keyword>
<proteinExistence type="predicted"/>
<dbReference type="CDD" id="cd00143">
    <property type="entry name" value="PP2Cc"/>
    <property type="match status" value="1"/>
</dbReference>
<dbReference type="PANTHER" id="PTHR16798:SF0">
    <property type="entry name" value="FANCONI ANEMIA GROUP C PROTEIN"/>
    <property type="match status" value="1"/>
</dbReference>
<name>A0A8K0E973_BRALA</name>
<dbReference type="EMBL" id="OV696698">
    <property type="protein sequence ID" value="CAH1243466.1"/>
    <property type="molecule type" value="Genomic_DNA"/>
</dbReference>
<dbReference type="GO" id="GO:0006289">
    <property type="term" value="P:nucleotide-excision repair"/>
    <property type="evidence" value="ECO:0007669"/>
    <property type="project" value="TreeGrafter"/>
</dbReference>
<organism evidence="4 5">
    <name type="scientific">Branchiostoma lanceolatum</name>
    <name type="common">Common lancelet</name>
    <name type="synonym">Amphioxus lanceolatum</name>
    <dbReference type="NCBI Taxonomy" id="7740"/>
    <lineage>
        <taxon>Eukaryota</taxon>
        <taxon>Metazoa</taxon>
        <taxon>Chordata</taxon>
        <taxon>Cephalochordata</taxon>
        <taxon>Leptocardii</taxon>
        <taxon>Amphioxiformes</taxon>
        <taxon>Branchiostomatidae</taxon>
        <taxon>Branchiostoma</taxon>
    </lineage>
</organism>
<evidence type="ECO:0000259" key="3">
    <source>
        <dbReference type="PROSITE" id="PS51746"/>
    </source>
</evidence>
<reference evidence="4" key="1">
    <citation type="submission" date="2022-01" db="EMBL/GenBank/DDBJ databases">
        <authorList>
            <person name="Braso-Vives M."/>
        </authorList>
    </citation>
    <scope>NUCLEOTIDE SEQUENCE</scope>
</reference>
<dbReference type="PANTHER" id="PTHR16798">
    <property type="entry name" value="FANCONI ANEMIA GROUP C PROTEIN FANCC"/>
    <property type="match status" value="1"/>
</dbReference>
<feature type="compositionally biased region" description="Low complexity" evidence="2">
    <location>
        <begin position="944"/>
        <end position="957"/>
    </location>
</feature>
<evidence type="ECO:0000313" key="5">
    <source>
        <dbReference type="Proteomes" id="UP000838412"/>
    </source>
</evidence>
<dbReference type="Pfam" id="PF02106">
    <property type="entry name" value="Fanconi_C"/>
    <property type="match status" value="1"/>
</dbReference>
<feature type="region of interest" description="Disordered" evidence="2">
    <location>
        <begin position="1024"/>
        <end position="1106"/>
    </location>
</feature>
<dbReference type="Pfam" id="PF00481">
    <property type="entry name" value="PP2C"/>
    <property type="match status" value="1"/>
</dbReference>
<evidence type="ECO:0000256" key="2">
    <source>
        <dbReference type="SAM" id="MobiDB-lite"/>
    </source>
</evidence>
<dbReference type="SMART" id="SM00332">
    <property type="entry name" value="PP2Cc"/>
    <property type="match status" value="1"/>
</dbReference>
<dbReference type="GO" id="GO:0036297">
    <property type="term" value="P:interstrand cross-link repair"/>
    <property type="evidence" value="ECO:0007669"/>
    <property type="project" value="InterPro"/>
</dbReference>
<dbReference type="PROSITE" id="PS51746">
    <property type="entry name" value="PPM_2"/>
    <property type="match status" value="1"/>
</dbReference>
<dbReference type="SUPFAM" id="SSF81606">
    <property type="entry name" value="PP2C-like"/>
    <property type="match status" value="1"/>
</dbReference>
<feature type="domain" description="PPM-type phosphatase" evidence="3">
    <location>
        <begin position="571"/>
        <end position="815"/>
    </location>
</feature>
<evidence type="ECO:0000256" key="1">
    <source>
        <dbReference type="SAM" id="Coils"/>
    </source>
</evidence>
<feature type="region of interest" description="Disordered" evidence="2">
    <location>
        <begin position="843"/>
        <end position="897"/>
    </location>
</feature>
<accession>A0A8K0E973</accession>
<dbReference type="InterPro" id="IPR000686">
    <property type="entry name" value="FANCC"/>
</dbReference>
<gene>
    <name evidence="4" type="primary">FANCC</name>
    <name evidence="4" type="ORF">BLAG_LOCUS6432</name>
</gene>
<dbReference type="GO" id="GO:0034599">
    <property type="term" value="P:cellular response to oxidative stress"/>
    <property type="evidence" value="ECO:0007669"/>
    <property type="project" value="TreeGrafter"/>
</dbReference>
<dbReference type="InterPro" id="IPR001932">
    <property type="entry name" value="PPM-type_phosphatase-like_dom"/>
</dbReference>
<dbReference type="Gene3D" id="3.60.40.10">
    <property type="entry name" value="PPM-type phosphatase domain"/>
    <property type="match status" value="1"/>
</dbReference>
<dbReference type="OrthoDB" id="10046159at2759"/>
<feature type="region of interest" description="Disordered" evidence="2">
    <location>
        <begin position="931"/>
        <end position="957"/>
    </location>
</feature>
<sequence>MCRRVRNKEPGMMDSAELDLWLDRAKSWGEPGGVVSTDGLRDTCKCLGVLGTILRRLHVAMTTWERPAAIMRHLPNIGQFLGRLCHNPAVLTCDDTCCVLLSCLTALCTDNPQEDIERRAATWAQKMLRHVIHGPSGNSVSKAMGYLPSDQSKLALEKIIHALSEDLDQLQQDRRLKTRQAQPHTLHQLSELCLPLVTLPAASAVVEKLLLAGLEGKTGRQGLPILFLESVAMTQQQLYSSKAVTAPVSLSPAALCALWTLHPPSLEQEVLDMVETVTLHRPYMGTEDMKTLICSRGLPMAYVLQPTVNEVTKEILRQVLQQSSGSPSVLKLLRVFNECFILEISKMQGEGPRVLHLTYDVQQLPLVHLLILHPAGLSKPTCQEHLKNICRTIQTVQSPGCQVTWTQVTQAGVCQREPGINCPPENWLVLVQFGWWYSEACRLLLLSPVPPQSCLQYLACYHLPTSPEQQQGFMTCIHDVASTLHGLLPKIHPKSHDLLYAVSANQQPDFRARRTVIGQLLMLFLLHSVGGYRIADDILNMVVSEPDAVTRLAVLLDTIEENSVGQKTGESFSWICNNKTSAMLQVHRNGVYVAGVCDGHGGDFCSDFVARDLPPKLSAEMDYHVDHETAMRRAIRGTDWDLCSRLVGRWKKSGTTAVVSLITDSEIITAWAGDSQAVLVRPNTEAIPLVTKHRCANEKERERIQEAGGTVTCHKGQYRLNGALSVSRSLGDSEYRPGLTGVPEVTHTPLTGTEEYLVLGSDGLFDCLPFESIRHSVYRSYMRHNGCLDNVSQDLYVRAQNEGASDNITIITIFFTQQLSRPYQSEDELRRVSRLSHFAQWDDGTSEEEVLPDDKFSDESVGRSQNEDEDTAPSSRPPSSYYEVPAHTKSDKHQSILESSSSLAPTCKAITLCQKVTSSTPAPKAAVVVRRSFSSPPPVPANSPNPATDTPPSSPDPVVRVRPMEPRLPEPCLSKLFKPHMYDQWQRVPKKIKSVPSKAPLPLKKVSINNNTCLKSQSAANTTLRYDNKSAKKASKAPGRATATHKVSSAPVLNMSKSVSSKHLAPREAVSCSKHRELSSSGSSLARPKKSISQARGCGDEKPKKKKNIIRRALKSGKKTGQEALEGGRKALKTSRQVLRTKVAWVGTHINRLGSAVSRKNRVNPLAPG</sequence>
<dbReference type="GO" id="GO:0043240">
    <property type="term" value="C:Fanconi anaemia nuclear complex"/>
    <property type="evidence" value="ECO:0007669"/>
    <property type="project" value="InterPro"/>
</dbReference>
<dbReference type="AlphaFoldDB" id="A0A8K0E973"/>